<evidence type="ECO:0000256" key="1">
    <source>
        <dbReference type="SAM" id="SignalP"/>
    </source>
</evidence>
<evidence type="ECO:0000313" key="3">
    <source>
        <dbReference type="Proteomes" id="UP000005012"/>
    </source>
</evidence>
<sequence length="97" mass="10766">MKKRFSVAFGVAALLAAFGANAGKNCDTYFQEMNVLVKQAEEQYKNDPNVKERITEMKHQLEEAKKALADYPEDAQEQACEQGIQAIKAAKEAVEGK</sequence>
<dbReference type="HOGENOM" id="CLU_179313_0_0_6"/>
<dbReference type="AlphaFoldDB" id="A0A140NSW5"/>
<accession>A0A140NSW5</accession>
<feature type="chain" id="PRO_5007303974" evidence="1">
    <location>
        <begin position="23"/>
        <end position="97"/>
    </location>
</feature>
<dbReference type="GeneID" id="93519515"/>
<gene>
    <name evidence="2" type="ordered locus">S70_19835</name>
</gene>
<dbReference type="PATRIC" id="fig|1157951.4.peg.3991"/>
<protein>
    <submittedName>
        <fullName evidence="2">Uncharacterized protein</fullName>
    </submittedName>
</protein>
<organism evidence="2 3">
    <name type="scientific">Providencia stuartii (strain MRSN 2154)</name>
    <dbReference type="NCBI Taxonomy" id="1157951"/>
    <lineage>
        <taxon>Bacteria</taxon>
        <taxon>Pseudomonadati</taxon>
        <taxon>Pseudomonadota</taxon>
        <taxon>Gammaproteobacteria</taxon>
        <taxon>Enterobacterales</taxon>
        <taxon>Morganellaceae</taxon>
        <taxon>Providencia</taxon>
    </lineage>
</organism>
<evidence type="ECO:0000313" key="2">
    <source>
        <dbReference type="EMBL" id="AFH95760.1"/>
    </source>
</evidence>
<dbReference type="Proteomes" id="UP000005012">
    <property type="component" value="Chromosome"/>
</dbReference>
<reference evidence="3" key="2">
    <citation type="submission" date="2012-04" db="EMBL/GenBank/DDBJ databases">
        <title>Complete genome sequence of Providencia stuartii clinical isolate MRSN 2154.</title>
        <authorList>
            <person name="Clifford R.J."/>
            <person name="Hang J."/>
            <person name="Riley M.C."/>
            <person name="Onmus-Leone F."/>
            <person name="Kuschner R.A."/>
            <person name="Lesho E.P."/>
            <person name="Waterman P.E."/>
        </authorList>
    </citation>
    <scope>NUCLEOTIDE SEQUENCE [LARGE SCALE GENOMIC DNA]</scope>
    <source>
        <strain evidence="3">MRSN 2154</strain>
    </source>
</reference>
<dbReference type="RefSeq" id="WP_004919297.1">
    <property type="nucleotide sequence ID" value="NC_017731.1"/>
</dbReference>
<proteinExistence type="predicted"/>
<dbReference type="KEGG" id="psi:S70_19835"/>
<reference evidence="2 3" key="1">
    <citation type="journal article" date="2012" name="J. Bacteriol.">
        <title>Complete Genome Sequence of Providencia stuartii Clinical Isolate MRSN 2154.</title>
        <authorList>
            <person name="Clifford R.J."/>
            <person name="Hang J."/>
            <person name="Riley M.C."/>
            <person name="Onmus-Leone F."/>
            <person name="Kuschner R.A."/>
            <person name="Lesho E.P."/>
            <person name="Waterman P.E."/>
        </authorList>
    </citation>
    <scope>NUCLEOTIDE SEQUENCE [LARGE SCALE GENOMIC DNA]</scope>
    <source>
        <strain evidence="2 3">MRSN 2154</strain>
    </source>
</reference>
<name>A0A140NSW5_PROSM</name>
<dbReference type="EMBL" id="CP003488">
    <property type="protein sequence ID" value="AFH95760.1"/>
    <property type="molecule type" value="Genomic_DNA"/>
</dbReference>
<dbReference type="InterPro" id="IPR020493">
    <property type="entry name" value="Uncharacterised_HI0310"/>
</dbReference>
<dbReference type="Pfam" id="PF17274">
    <property type="entry name" value="DUF5339"/>
    <property type="match status" value="1"/>
</dbReference>
<feature type="signal peptide" evidence="1">
    <location>
        <begin position="1"/>
        <end position="22"/>
    </location>
</feature>
<keyword evidence="1" id="KW-0732">Signal</keyword>
<dbReference type="OrthoDB" id="6455329at2"/>